<feature type="binding site" evidence="14">
    <location>
        <position position="662"/>
    </location>
    <ligand>
        <name>ATP</name>
        <dbReference type="ChEBI" id="CHEBI:30616"/>
    </ligand>
</feature>
<evidence type="ECO:0000256" key="1">
    <source>
        <dbReference type="ARBA" id="ARBA00004141"/>
    </source>
</evidence>
<evidence type="ECO:0000256" key="17">
    <source>
        <dbReference type="SAM" id="MobiDB-lite"/>
    </source>
</evidence>
<feature type="domain" description="P-type ATPase C-terminal" evidence="19">
    <location>
        <begin position="1301"/>
        <end position="1550"/>
    </location>
</feature>
<feature type="binding site" evidence="14">
    <location>
        <position position="1158"/>
    </location>
    <ligand>
        <name>ATP</name>
        <dbReference type="ChEBI" id="CHEBI:30616"/>
    </ligand>
</feature>
<comment type="catalytic activity">
    <reaction evidence="12">
        <text>a 1,2-diacyl-sn-glycero-3-phosphoethanolamine(out) + ATP + H2O = a 1,2-diacyl-sn-glycero-3-phosphoethanolamine(in) + ADP + phosphate + H(+)</text>
        <dbReference type="Rhea" id="RHEA:66132"/>
        <dbReference type="ChEBI" id="CHEBI:15377"/>
        <dbReference type="ChEBI" id="CHEBI:15378"/>
        <dbReference type="ChEBI" id="CHEBI:30616"/>
        <dbReference type="ChEBI" id="CHEBI:43474"/>
        <dbReference type="ChEBI" id="CHEBI:64612"/>
        <dbReference type="ChEBI" id="CHEBI:456216"/>
    </reaction>
    <physiologicalReaction direction="left-to-right" evidence="12">
        <dbReference type="Rhea" id="RHEA:66133"/>
    </physiologicalReaction>
</comment>
<dbReference type="SUPFAM" id="SSF81660">
    <property type="entry name" value="Metal cation-transporting ATPase, ATP-binding domain N"/>
    <property type="match status" value="1"/>
</dbReference>
<dbReference type="InterPro" id="IPR018303">
    <property type="entry name" value="ATPase_P-typ_P_site"/>
</dbReference>
<keyword evidence="3 16" id="KW-0812">Transmembrane</keyword>
<comment type="subcellular location">
    <subcellularLocation>
        <location evidence="1 16">Membrane</location>
        <topology evidence="1 16">Multi-pass membrane protein</topology>
    </subcellularLocation>
</comment>
<dbReference type="Gene3D" id="2.70.150.10">
    <property type="entry name" value="Calcium-transporting ATPase, cytoplasmic transduction domain A"/>
    <property type="match status" value="1"/>
</dbReference>
<keyword evidence="8 16" id="KW-1278">Translocase</keyword>
<dbReference type="NCBIfam" id="TIGR01652">
    <property type="entry name" value="ATPase-Plipid"/>
    <property type="match status" value="1"/>
</dbReference>
<evidence type="ECO:0000256" key="16">
    <source>
        <dbReference type="RuleBase" id="RU362033"/>
    </source>
</evidence>
<evidence type="ECO:0000256" key="6">
    <source>
        <dbReference type="ARBA" id="ARBA00022840"/>
    </source>
</evidence>
<dbReference type="InterPro" id="IPR006539">
    <property type="entry name" value="P-type_ATPase_IV"/>
</dbReference>
<dbReference type="Pfam" id="PF16212">
    <property type="entry name" value="PhoLip_ATPase_C"/>
    <property type="match status" value="1"/>
</dbReference>
<dbReference type="GO" id="GO:0006892">
    <property type="term" value="P:post-Golgi vesicle-mediated transport"/>
    <property type="evidence" value="ECO:0007669"/>
    <property type="project" value="TreeGrafter"/>
</dbReference>
<feature type="transmembrane region" description="Helical" evidence="16">
    <location>
        <begin position="589"/>
        <end position="612"/>
    </location>
</feature>
<feature type="binding site" evidence="14">
    <location>
        <position position="1159"/>
    </location>
    <ligand>
        <name>ATP</name>
        <dbReference type="ChEBI" id="CHEBI:30616"/>
    </ligand>
</feature>
<keyword evidence="10 16" id="KW-0472">Membrane</keyword>
<evidence type="ECO:0000313" key="21">
    <source>
        <dbReference type="Proteomes" id="UP000790833"/>
    </source>
</evidence>
<dbReference type="GO" id="GO:0005886">
    <property type="term" value="C:plasma membrane"/>
    <property type="evidence" value="ECO:0007669"/>
    <property type="project" value="TreeGrafter"/>
</dbReference>
<feature type="binding site" evidence="14">
    <location>
        <position position="923"/>
    </location>
    <ligand>
        <name>ATP</name>
        <dbReference type="ChEBI" id="CHEBI:30616"/>
    </ligand>
</feature>
<keyword evidence="5 14" id="KW-0547">Nucleotide-binding</keyword>
<evidence type="ECO:0000259" key="18">
    <source>
        <dbReference type="Pfam" id="PF16209"/>
    </source>
</evidence>
<evidence type="ECO:0000259" key="19">
    <source>
        <dbReference type="Pfam" id="PF16212"/>
    </source>
</evidence>
<dbReference type="PANTHER" id="PTHR24092">
    <property type="entry name" value="PROBABLE PHOSPHOLIPID-TRANSPORTING ATPASE"/>
    <property type="match status" value="1"/>
</dbReference>
<reference evidence="20" key="1">
    <citation type="submission" date="2021-03" db="EMBL/GenBank/DDBJ databases">
        <authorList>
            <person name="Palmer J.M."/>
        </authorList>
    </citation>
    <scope>NUCLEOTIDE SEQUENCE</scope>
    <source>
        <strain evidence="20">ARV_011</strain>
    </source>
</reference>
<comment type="caution">
    <text evidence="20">The sequence shown here is derived from an EMBL/GenBank/DDBJ whole genome shotgun (WGS) entry which is preliminary data.</text>
</comment>
<feature type="binding site" evidence="14">
    <location>
        <position position="852"/>
    </location>
    <ligand>
        <name>ATP</name>
        <dbReference type="ChEBI" id="CHEBI:30616"/>
    </ligand>
</feature>
<dbReference type="GO" id="GO:0140346">
    <property type="term" value="F:phosphatidylserine flippase activity"/>
    <property type="evidence" value="ECO:0007669"/>
    <property type="project" value="UniProtKB-ARBA"/>
</dbReference>
<dbReference type="InterPro" id="IPR036412">
    <property type="entry name" value="HAD-like_sf"/>
</dbReference>
<accession>A0A9P8AI24</accession>
<feature type="transmembrane region" description="Helical" evidence="16">
    <location>
        <begin position="1446"/>
        <end position="1464"/>
    </location>
</feature>
<evidence type="ECO:0000256" key="13">
    <source>
        <dbReference type="PIRSR" id="PIRSR606539-1"/>
    </source>
</evidence>
<dbReference type="GeneID" id="66114282"/>
<dbReference type="Pfam" id="PF00702">
    <property type="entry name" value="Hydrolase"/>
    <property type="match status" value="1"/>
</dbReference>
<comment type="similarity">
    <text evidence="2 16">Belongs to the cation transport ATPase (P-type) (TC 3.A.3) family. Type IV subfamily.</text>
</comment>
<feature type="region of interest" description="Disordered" evidence="17">
    <location>
        <begin position="70"/>
        <end position="114"/>
    </location>
</feature>
<dbReference type="GO" id="GO:0000287">
    <property type="term" value="F:magnesium ion binding"/>
    <property type="evidence" value="ECO:0007669"/>
    <property type="project" value="UniProtKB-UniRule"/>
</dbReference>
<evidence type="ECO:0000313" key="20">
    <source>
        <dbReference type="EMBL" id="KAG7193154.1"/>
    </source>
</evidence>
<evidence type="ECO:0000256" key="4">
    <source>
        <dbReference type="ARBA" id="ARBA00022723"/>
    </source>
</evidence>
<dbReference type="SUPFAM" id="SSF81665">
    <property type="entry name" value="Calcium ATPase, transmembrane domain M"/>
    <property type="match status" value="1"/>
</dbReference>
<dbReference type="Pfam" id="PF16209">
    <property type="entry name" value="PhoLip_ATPase_N"/>
    <property type="match status" value="1"/>
</dbReference>
<evidence type="ECO:0000256" key="12">
    <source>
        <dbReference type="ARBA" id="ARBA00049128"/>
    </source>
</evidence>
<feature type="compositionally biased region" description="Low complexity" evidence="17">
    <location>
        <begin position="103"/>
        <end position="114"/>
    </location>
</feature>
<dbReference type="EMBL" id="JAHMUF010000013">
    <property type="protein sequence ID" value="KAG7193154.1"/>
    <property type="molecule type" value="Genomic_DNA"/>
</dbReference>
<feature type="transmembrane region" description="Helical" evidence="16">
    <location>
        <begin position="1415"/>
        <end position="1440"/>
    </location>
</feature>
<dbReference type="GO" id="GO:0016887">
    <property type="term" value="F:ATP hydrolysis activity"/>
    <property type="evidence" value="ECO:0007669"/>
    <property type="project" value="InterPro"/>
</dbReference>
<feature type="binding site" evidence="14">
    <location>
        <position position="900"/>
    </location>
    <ligand>
        <name>ATP</name>
        <dbReference type="ChEBI" id="CHEBI:30616"/>
    </ligand>
</feature>
<feature type="region of interest" description="Disordered" evidence="17">
    <location>
        <begin position="1"/>
        <end position="36"/>
    </location>
</feature>
<evidence type="ECO:0000256" key="7">
    <source>
        <dbReference type="ARBA" id="ARBA00022842"/>
    </source>
</evidence>
<keyword evidence="4 15" id="KW-0479">Metal-binding</keyword>
<feature type="binding site" evidence="14">
    <location>
        <position position="1248"/>
    </location>
    <ligand>
        <name>ATP</name>
        <dbReference type="ChEBI" id="CHEBI:30616"/>
    </ligand>
</feature>
<keyword evidence="9 16" id="KW-1133">Transmembrane helix</keyword>
<dbReference type="PANTHER" id="PTHR24092:SF174">
    <property type="entry name" value="PHOSPHOLIPID-TRANSPORTING ATPASE DNF3-RELATED"/>
    <property type="match status" value="1"/>
</dbReference>
<feature type="transmembrane region" description="Helical" evidence="16">
    <location>
        <begin position="1476"/>
        <end position="1503"/>
    </location>
</feature>
<name>A0A9P8AI24_9ASCO</name>
<feature type="transmembrane region" description="Helical" evidence="16">
    <location>
        <begin position="548"/>
        <end position="569"/>
    </location>
</feature>
<organism evidence="20 21">
    <name type="scientific">Scheffersomyces spartinae</name>
    <dbReference type="NCBI Taxonomy" id="45513"/>
    <lineage>
        <taxon>Eukaryota</taxon>
        <taxon>Fungi</taxon>
        <taxon>Dikarya</taxon>
        <taxon>Ascomycota</taxon>
        <taxon>Saccharomycotina</taxon>
        <taxon>Pichiomycetes</taxon>
        <taxon>Debaryomycetaceae</taxon>
        <taxon>Scheffersomyces</taxon>
    </lineage>
</organism>
<feature type="compositionally biased region" description="Low complexity" evidence="17">
    <location>
        <begin position="13"/>
        <end position="34"/>
    </location>
</feature>
<evidence type="ECO:0000256" key="8">
    <source>
        <dbReference type="ARBA" id="ARBA00022967"/>
    </source>
</evidence>
<dbReference type="Gene3D" id="3.40.50.1000">
    <property type="entry name" value="HAD superfamily/HAD-like"/>
    <property type="match status" value="1"/>
</dbReference>
<dbReference type="SUPFAM" id="SSF56784">
    <property type="entry name" value="HAD-like"/>
    <property type="match status" value="1"/>
</dbReference>
<dbReference type="SUPFAM" id="SSF81653">
    <property type="entry name" value="Calcium ATPase, transduction domain A"/>
    <property type="match status" value="1"/>
</dbReference>
<dbReference type="InterPro" id="IPR032631">
    <property type="entry name" value="P-type_ATPase_N"/>
</dbReference>
<dbReference type="Proteomes" id="UP000790833">
    <property type="component" value="Unassembled WGS sequence"/>
</dbReference>
<keyword evidence="6 14" id="KW-0067">ATP-binding</keyword>
<dbReference type="RefSeq" id="XP_043048702.1">
    <property type="nucleotide sequence ID" value="XM_043191730.1"/>
</dbReference>
<evidence type="ECO:0000256" key="3">
    <source>
        <dbReference type="ARBA" id="ARBA00022692"/>
    </source>
</evidence>
<dbReference type="PRINTS" id="PR00119">
    <property type="entry name" value="CATATPASE"/>
</dbReference>
<dbReference type="InterPro" id="IPR032630">
    <property type="entry name" value="P_typ_ATPase_c"/>
</dbReference>
<dbReference type="Pfam" id="PF13246">
    <property type="entry name" value="Cation_ATPase"/>
    <property type="match status" value="1"/>
</dbReference>
<feature type="region of interest" description="Disordered" evidence="17">
    <location>
        <begin position="328"/>
        <end position="383"/>
    </location>
</feature>
<feature type="binding site" evidence="14">
    <location>
        <position position="1279"/>
    </location>
    <ligand>
        <name>ATP</name>
        <dbReference type="ChEBI" id="CHEBI:30616"/>
    </ligand>
</feature>
<sequence>MDFPIQEEKEASSSDSLATATATTGTSTVGMTAGLRLEVPPTRQHLRRKRGLSLRSQMFNKNLLQGAAADTLSPSVEPDNGGRTWYGRSRSSSSASNVTSPFNGDTNITGNNNTGNIELQTLNVPEIKIEEANEDEITSLENTVIQRYTPYTSSKYLNSSTRLSTHSTTSDMSSYDDDGSLPLHHRPKKRHTMFYFNRIKNRILGIQEHHRTENGRIIPLAVDPATANETYGDEYYSLSAKQFIDERTDQPYCNNLITSSKYTVYDFLPKQLKAQFSKIANCYFMVVAIMQMIPGWSTTGKFTTIIPLMIFMSISIAREGFDDWKRHAHDKEENNKSTTIIEVDNEHYTRQQPSPRYSCDTSDEDQGGGLGVGGGGGSSSERLTSPEAMRTYGLFEHKVCWKDVKVGQIVRLNEDEWCPADIILLSTSSEDNEAYIETMAMDGETSLKTRQPHPEIASRFSTAVGLKSQQCLFTVEDPNTDLYNFDGKFELNDHTYSLGSDNVVYRGSILRNTKSIFGMVIFTGEETKIRMNNIKNPRTKAPKLQKNINYIVIFMVFVVLSLSSFSLMAQRLLKDSHVHKAWYLYNQDVGVAATFMGFIIMYNTLIPLSLYVTMEIIKVMQLLFLQYDLDMYHVETNTPADAKTATILEELGQVSYIFSDKTGTLTDNKMVFRKFSISGVSVMHDLDLMLTERSKGASDVTSLIATPVVIPSQGVLPSPQYGLPNSSLPRNSGLIGTGKTTDGNTTSSLVRQSLELGKVRSTISWVSTADPIRPQDSPTSLQILKYIQLHPQTLFAKKAKQLLISIALCSTCLPRKPTSTADVFSGSAITLDELTQVIDDGDIEYQATSPDELALVKAARDLGFIVYNRQSGKITLKTYPEGFDYEPKFEEYEVLDTIDFTSNRKRMSVIVQYPDGRIGLICKGADSIILERLKYKDMAEAKAREIAHASADRKTKEADIVLHNKLSHEKVRGASMGSFRDSMNVEQRMASIDNYLQNKDGEELAGVAAEAKKSLHLQQQKKYSVDNEDSPLGVGLPTTIDGMAAELCIPNDKLLINDEFVVEKTLEHIEEYSTEGLRTLMYSFRWLGKAEYESWSKEYAAAKTSLVDRNEKVERVGEMMEHSLELIGATAIEDKLQEGVSDAIDKLRRAGIKLWMLTGDKRETAINIGYSCRLIKDYSTIVILSSDDGNNVLVQRITTATSEISAGRVAHSVVVIDGATLAEVENDPAVFLLFLDLCIKVDSTICCRASPSQKAKMVSSIRELRPKEVTLAIGDGANDIAMIQSADIGIGITGKEGLQAARSADYAIAQFRFLLKLLLVNGRYNYVRTCKFVLCTFYKELLFYLTQCIYQRQTLFSGSSMYESWSLSMFNTLFTSLPVLVIGMFDKDLKPATLLAVPELYAKGREYRGFNLKLFLSWMLLAALQSVTITFLAIYVWGWYALKDNTVLPLGTMVFAVLVIVINAKCEFIELQNRTFLAFAAFIISVGGYMLWNVLIMLLYRTMESPIFFVSYGLIEFGSDQSWWASCLMLVTIPILIDLLLKTLKFIFRPGDDELFKMFEKDIDLRRTFEKKAYSELYQGWTFQREPSTTFGRIKRLVGKIFFFIKKHPQHTQEETKTDDFDNFVQSAVYRKRAGTNPNPTELPPGADGEAISSQYEVLPLGKKVKRKRGESWAQMVGNRFGFKSEPEEDVDAIIDQRLKGFQV</sequence>
<dbReference type="InterPro" id="IPR023298">
    <property type="entry name" value="ATPase_P-typ_TM_dom_sf"/>
</dbReference>
<feature type="compositionally biased region" description="Basic and acidic residues" evidence="17">
    <location>
        <begin position="1"/>
        <end position="12"/>
    </location>
</feature>
<feature type="binding site" evidence="15">
    <location>
        <position position="660"/>
    </location>
    <ligand>
        <name>Mg(2+)</name>
        <dbReference type="ChEBI" id="CHEBI:18420"/>
    </ligand>
</feature>
<dbReference type="GO" id="GO:0005802">
    <property type="term" value="C:trans-Golgi network"/>
    <property type="evidence" value="ECO:0007669"/>
    <property type="project" value="TreeGrafter"/>
</dbReference>
<dbReference type="InterPro" id="IPR001757">
    <property type="entry name" value="P_typ_ATPase"/>
</dbReference>
<evidence type="ECO:0000256" key="10">
    <source>
        <dbReference type="ARBA" id="ARBA00023136"/>
    </source>
</evidence>
<feature type="region of interest" description="Disordered" evidence="17">
    <location>
        <begin position="163"/>
        <end position="182"/>
    </location>
</feature>
<dbReference type="InterPro" id="IPR023214">
    <property type="entry name" value="HAD_sf"/>
</dbReference>
<feature type="binding site" evidence="15">
    <location>
        <position position="1275"/>
    </location>
    <ligand>
        <name>Mg(2+)</name>
        <dbReference type="ChEBI" id="CHEBI:18420"/>
    </ligand>
</feature>
<feature type="transmembrane region" description="Helical" evidence="16">
    <location>
        <begin position="1523"/>
        <end position="1541"/>
    </location>
</feature>
<gene>
    <name evidence="20" type="ORF">KQ657_000908</name>
</gene>
<dbReference type="GO" id="GO:0005524">
    <property type="term" value="F:ATP binding"/>
    <property type="evidence" value="ECO:0007669"/>
    <property type="project" value="UniProtKB-UniRule"/>
</dbReference>
<evidence type="ECO:0000256" key="11">
    <source>
        <dbReference type="ARBA" id="ARBA00034036"/>
    </source>
</evidence>
<feature type="binding site" evidence="14">
    <location>
        <position position="1278"/>
    </location>
    <ligand>
        <name>ATP</name>
        <dbReference type="ChEBI" id="CHEBI:30616"/>
    </ligand>
</feature>
<protein>
    <recommendedName>
        <fullName evidence="16">Phospholipid-transporting ATPase</fullName>
        <ecNumber evidence="16">7.6.2.1</ecNumber>
    </recommendedName>
</protein>
<feature type="binding site" evidence="14">
    <location>
        <position position="1078"/>
    </location>
    <ligand>
        <name>ATP</name>
        <dbReference type="ChEBI" id="CHEBI:30616"/>
    </ligand>
</feature>
<keyword evidence="21" id="KW-1185">Reference proteome</keyword>
<dbReference type="PROSITE" id="PS00154">
    <property type="entry name" value="ATPASE_E1_E2"/>
    <property type="match status" value="1"/>
</dbReference>
<dbReference type="NCBIfam" id="TIGR01494">
    <property type="entry name" value="ATPase_P-type"/>
    <property type="match status" value="1"/>
</dbReference>
<feature type="binding site" evidence="15">
    <location>
        <position position="1279"/>
    </location>
    <ligand>
        <name>Mg(2+)</name>
        <dbReference type="ChEBI" id="CHEBI:18420"/>
    </ligand>
</feature>
<feature type="binding site" evidence="14">
    <location>
        <position position="1254"/>
    </location>
    <ligand>
        <name>ATP</name>
        <dbReference type="ChEBI" id="CHEBI:30616"/>
    </ligand>
</feature>
<dbReference type="Gene3D" id="3.40.1110.10">
    <property type="entry name" value="Calcium-transporting ATPase, cytoplasmic domain N"/>
    <property type="match status" value="1"/>
</dbReference>
<comment type="cofactor">
    <cofactor evidence="15">
        <name>Mg(2+)</name>
        <dbReference type="ChEBI" id="CHEBI:18420"/>
    </cofactor>
</comment>
<evidence type="ECO:0000256" key="15">
    <source>
        <dbReference type="PIRSR" id="PIRSR606539-3"/>
    </source>
</evidence>
<keyword evidence="7 15" id="KW-0460">Magnesium</keyword>
<feature type="binding site" evidence="15">
    <location>
        <position position="662"/>
    </location>
    <ligand>
        <name>Mg(2+)</name>
        <dbReference type="ChEBI" id="CHEBI:18420"/>
    </ligand>
</feature>
<feature type="domain" description="P-type ATPase N-terminal" evidence="18">
    <location>
        <begin position="247"/>
        <end position="305"/>
    </location>
</feature>
<comment type="catalytic activity">
    <reaction evidence="11 16">
        <text>ATP + H2O + phospholipidSide 1 = ADP + phosphate + phospholipidSide 2.</text>
        <dbReference type="EC" id="7.6.2.1"/>
    </reaction>
</comment>
<feature type="binding site" evidence="14">
    <location>
        <position position="661"/>
    </location>
    <ligand>
        <name>ATP</name>
        <dbReference type="ChEBI" id="CHEBI:30616"/>
    </ligand>
</feature>
<feature type="binding site" evidence="14">
    <location>
        <position position="660"/>
    </location>
    <ligand>
        <name>ATP</name>
        <dbReference type="ChEBI" id="CHEBI:30616"/>
    </ligand>
</feature>
<evidence type="ECO:0000256" key="9">
    <source>
        <dbReference type="ARBA" id="ARBA00022989"/>
    </source>
</evidence>
<evidence type="ECO:0000256" key="5">
    <source>
        <dbReference type="ARBA" id="ARBA00022741"/>
    </source>
</evidence>
<evidence type="ECO:0000256" key="14">
    <source>
        <dbReference type="PIRSR" id="PIRSR606539-2"/>
    </source>
</evidence>
<dbReference type="OrthoDB" id="377733at2759"/>
<dbReference type="InterPro" id="IPR008250">
    <property type="entry name" value="ATPase_P-typ_transduc_dom_A_sf"/>
</dbReference>
<feature type="compositionally biased region" description="Gly residues" evidence="17">
    <location>
        <begin position="367"/>
        <end position="378"/>
    </location>
</feature>
<dbReference type="InterPro" id="IPR023299">
    <property type="entry name" value="ATPase_P-typ_cyto_dom_N"/>
</dbReference>
<feature type="compositionally biased region" description="Low complexity" evidence="17">
    <location>
        <begin position="163"/>
        <end position="173"/>
    </location>
</feature>
<feature type="active site" description="4-aspartylphosphate intermediate" evidence="13">
    <location>
        <position position="660"/>
    </location>
</feature>
<proteinExistence type="inferred from homology"/>
<evidence type="ECO:0000256" key="2">
    <source>
        <dbReference type="ARBA" id="ARBA00008109"/>
    </source>
</evidence>
<dbReference type="FunFam" id="3.40.50.1000:FF:000172">
    <property type="entry name" value="Phospholipid-transporting ATPase"/>
    <property type="match status" value="1"/>
</dbReference>
<feature type="binding site" evidence="14">
    <location>
        <position position="1160"/>
    </location>
    <ligand>
        <name>ATP</name>
        <dbReference type="ChEBI" id="CHEBI:30616"/>
    </ligand>
</feature>
<dbReference type="EC" id="7.6.2.1" evidence="16"/>
<dbReference type="GO" id="GO:0032456">
    <property type="term" value="P:endocytic recycling"/>
    <property type="evidence" value="ECO:0007669"/>
    <property type="project" value="TreeGrafter"/>
</dbReference>